<dbReference type="Gene3D" id="1.20.1730.10">
    <property type="entry name" value="Sodium/glucose cotransporter"/>
    <property type="match status" value="1"/>
</dbReference>
<evidence type="ECO:0000256" key="7">
    <source>
        <dbReference type="ARBA" id="ARBA00022989"/>
    </source>
</evidence>
<comment type="subcellular location">
    <subcellularLocation>
        <location evidence="1">Membrane</location>
        <topology evidence="1">Multi-pass membrane protein</topology>
    </subcellularLocation>
</comment>
<evidence type="ECO:0000256" key="13">
    <source>
        <dbReference type="RuleBase" id="RU362091"/>
    </source>
</evidence>
<dbReference type="InterPro" id="IPR001734">
    <property type="entry name" value="Na/solute_symporter"/>
</dbReference>
<dbReference type="HOGENOM" id="CLU_018808_10_0_1"/>
<keyword evidence="8" id="KW-0915">Sodium</keyword>
<dbReference type="FunFam" id="1.20.1730.10:FF:000008">
    <property type="entry name" value="High affinity choline transporter 1"/>
    <property type="match status" value="1"/>
</dbReference>
<dbReference type="GO" id="GO:0005307">
    <property type="term" value="F:choline:sodium symporter activity"/>
    <property type="evidence" value="ECO:0007669"/>
    <property type="project" value="TreeGrafter"/>
</dbReference>
<dbReference type="CDD" id="cd11474">
    <property type="entry name" value="SLC5sbd_CHT"/>
    <property type="match status" value="1"/>
</dbReference>
<evidence type="ECO:0000256" key="4">
    <source>
        <dbReference type="ARBA" id="ARBA00022692"/>
    </source>
</evidence>
<keyword evidence="10" id="KW-0472">Membrane</keyword>
<dbReference type="GO" id="GO:0005886">
    <property type="term" value="C:plasma membrane"/>
    <property type="evidence" value="ECO:0007669"/>
    <property type="project" value="TreeGrafter"/>
</dbReference>
<comment type="similarity">
    <text evidence="2 13">Belongs to the sodium:solute symporter (SSF) (TC 2.A.21) family.</text>
</comment>
<organism evidence="14">
    <name type="scientific">Magallana gigas</name>
    <name type="common">Pacific oyster</name>
    <name type="synonym">Crassostrea gigas</name>
    <dbReference type="NCBI Taxonomy" id="29159"/>
    <lineage>
        <taxon>Eukaryota</taxon>
        <taxon>Metazoa</taxon>
        <taxon>Spiralia</taxon>
        <taxon>Lophotrochozoa</taxon>
        <taxon>Mollusca</taxon>
        <taxon>Bivalvia</taxon>
        <taxon>Autobranchia</taxon>
        <taxon>Pteriomorphia</taxon>
        <taxon>Ostreida</taxon>
        <taxon>Ostreoidea</taxon>
        <taxon>Ostreidae</taxon>
        <taxon>Magallana</taxon>
    </lineage>
</organism>
<evidence type="ECO:0000256" key="9">
    <source>
        <dbReference type="ARBA" id="ARBA00023065"/>
    </source>
</evidence>
<dbReference type="AlphaFoldDB" id="K1QNV7"/>
<keyword evidence="11" id="KW-0325">Glycoprotein</keyword>
<evidence type="ECO:0000256" key="10">
    <source>
        <dbReference type="ARBA" id="ARBA00023136"/>
    </source>
</evidence>
<sequence length="554" mass="60773">MVLNIPGLVAVIIFYVVILVIGLWAARRTKGETNSENVMLAGRNIGTFVGVFTMTARLFFSATWVGGGFINGTAETVFKDGLLNCQAPLGYSLSLFIGGVFFASKMREHGYVTMLDPFTRKYGERMGGLIYIPALLGEVFWSGAILAALGSTLRVIIGLSHEVSIISSACIAVFYTLFGGLYSVAYTDVVQLICIFVGLWLCIPFAMTSEFVGNISVNSTSAWIKEVESVNTGVYTDSFLLLIFGGIPWQVYFQRVLSARTARASRYLSFLGALGCLIMSVPSVLIGAIAVNADWNSTAYVTKDNFNASDIPNRASDILPLVLQYLTPEWVSFFGLGAVSAAVMSSADSSILSASCMFARNIYKMIFRQKASEKEIIWVMRIAIFGVGALATEMAINVDSVYTLWYLSSDLVYVVLFPQLVCVIYLRNSNTYGSLLGYIVGMFFRIAGGEPSLGIGTLIKYPYYSEEHGQMFPFKTLCMMMSMVTIIAFSSLTDILFKKGIIHHRFDVFKCGLSQSSFDEKAHNNNLTLDHATLTVSDAGFTPPIEEVKITRDV</sequence>
<keyword evidence="12" id="KW-0739">Sodium transport</keyword>
<protein>
    <submittedName>
        <fullName evidence="14">High-affinity choline transporter 1</fullName>
    </submittedName>
</protein>
<evidence type="ECO:0000256" key="2">
    <source>
        <dbReference type="ARBA" id="ARBA00006434"/>
    </source>
</evidence>
<evidence type="ECO:0000256" key="8">
    <source>
        <dbReference type="ARBA" id="ARBA00023053"/>
    </source>
</evidence>
<evidence type="ECO:0000313" key="14">
    <source>
        <dbReference type="EMBL" id="EKC23246.1"/>
    </source>
</evidence>
<evidence type="ECO:0000256" key="5">
    <source>
        <dbReference type="ARBA" id="ARBA00022847"/>
    </source>
</evidence>
<reference evidence="14" key="1">
    <citation type="journal article" date="2012" name="Nature">
        <title>The oyster genome reveals stress adaptation and complexity of shell formation.</title>
        <authorList>
            <person name="Zhang G."/>
            <person name="Fang X."/>
            <person name="Guo X."/>
            <person name="Li L."/>
            <person name="Luo R."/>
            <person name="Xu F."/>
            <person name="Yang P."/>
            <person name="Zhang L."/>
            <person name="Wang X."/>
            <person name="Qi H."/>
            <person name="Xiong Z."/>
            <person name="Que H."/>
            <person name="Xie Y."/>
            <person name="Holland P.W."/>
            <person name="Paps J."/>
            <person name="Zhu Y."/>
            <person name="Wu F."/>
            <person name="Chen Y."/>
            <person name="Wang J."/>
            <person name="Peng C."/>
            <person name="Meng J."/>
            <person name="Yang L."/>
            <person name="Liu J."/>
            <person name="Wen B."/>
            <person name="Zhang N."/>
            <person name="Huang Z."/>
            <person name="Zhu Q."/>
            <person name="Feng Y."/>
            <person name="Mount A."/>
            <person name="Hedgecock D."/>
            <person name="Xu Z."/>
            <person name="Liu Y."/>
            <person name="Domazet-Loso T."/>
            <person name="Du Y."/>
            <person name="Sun X."/>
            <person name="Zhang S."/>
            <person name="Liu B."/>
            <person name="Cheng P."/>
            <person name="Jiang X."/>
            <person name="Li J."/>
            <person name="Fan D."/>
            <person name="Wang W."/>
            <person name="Fu W."/>
            <person name="Wang T."/>
            <person name="Wang B."/>
            <person name="Zhang J."/>
            <person name="Peng Z."/>
            <person name="Li Y."/>
            <person name="Li N."/>
            <person name="Wang J."/>
            <person name="Chen M."/>
            <person name="He Y."/>
            <person name="Tan F."/>
            <person name="Song X."/>
            <person name="Zheng Q."/>
            <person name="Huang R."/>
            <person name="Yang H."/>
            <person name="Du X."/>
            <person name="Chen L."/>
            <person name="Yang M."/>
            <person name="Gaffney P.M."/>
            <person name="Wang S."/>
            <person name="Luo L."/>
            <person name="She Z."/>
            <person name="Ming Y."/>
            <person name="Huang W."/>
            <person name="Zhang S."/>
            <person name="Huang B."/>
            <person name="Zhang Y."/>
            <person name="Qu T."/>
            <person name="Ni P."/>
            <person name="Miao G."/>
            <person name="Wang J."/>
            <person name="Wang Q."/>
            <person name="Steinberg C.E."/>
            <person name="Wang H."/>
            <person name="Li N."/>
            <person name="Qian L."/>
            <person name="Zhang G."/>
            <person name="Li Y."/>
            <person name="Yang H."/>
            <person name="Liu X."/>
            <person name="Wang J."/>
            <person name="Yin Y."/>
            <person name="Wang J."/>
        </authorList>
    </citation>
    <scope>NUCLEOTIDE SEQUENCE [LARGE SCALE GENOMIC DNA]</scope>
    <source>
        <strain evidence="14">05x7-T-G4-1.051#20</strain>
    </source>
</reference>
<evidence type="ECO:0000256" key="11">
    <source>
        <dbReference type="ARBA" id="ARBA00023180"/>
    </source>
</evidence>
<evidence type="ECO:0000256" key="3">
    <source>
        <dbReference type="ARBA" id="ARBA00022448"/>
    </source>
</evidence>
<dbReference type="EMBL" id="JH818302">
    <property type="protein sequence ID" value="EKC23246.1"/>
    <property type="molecule type" value="Genomic_DNA"/>
</dbReference>
<dbReference type="InterPro" id="IPR052244">
    <property type="entry name" value="Choline_transporter"/>
</dbReference>
<keyword evidence="7" id="KW-1133">Transmembrane helix</keyword>
<keyword evidence="6" id="KW-0530">Neurotransmitter biosynthesis</keyword>
<keyword evidence="3" id="KW-0813">Transport</keyword>
<dbReference type="InParanoid" id="K1QNV7"/>
<evidence type="ECO:0000256" key="12">
    <source>
        <dbReference type="ARBA" id="ARBA00023201"/>
    </source>
</evidence>
<dbReference type="PROSITE" id="PS50283">
    <property type="entry name" value="NA_SOLUT_SYMP_3"/>
    <property type="match status" value="1"/>
</dbReference>
<gene>
    <name evidence="14" type="ORF">CGI_10020926</name>
</gene>
<keyword evidence="9" id="KW-0406">Ion transport</keyword>
<evidence type="ECO:0000256" key="6">
    <source>
        <dbReference type="ARBA" id="ARBA00022979"/>
    </source>
</evidence>
<dbReference type="PANTHER" id="PTHR45897">
    <property type="entry name" value="HIGH-AFFINITY CHOLINE TRANSPORTER 1"/>
    <property type="match status" value="1"/>
</dbReference>
<name>K1QNV7_MAGGI</name>
<keyword evidence="4" id="KW-0812">Transmembrane</keyword>
<dbReference type="Pfam" id="PF00474">
    <property type="entry name" value="SSF"/>
    <property type="match status" value="1"/>
</dbReference>
<dbReference type="PANTHER" id="PTHR45897:SF4">
    <property type="entry name" value="HIGH-AFFINITY CHOLINE TRANSPORTER 1"/>
    <property type="match status" value="1"/>
</dbReference>
<accession>K1QNV7</accession>
<dbReference type="GO" id="GO:0008292">
    <property type="term" value="P:acetylcholine biosynthetic process"/>
    <property type="evidence" value="ECO:0007669"/>
    <property type="project" value="TreeGrafter"/>
</dbReference>
<keyword evidence="5" id="KW-0769">Symport</keyword>
<proteinExistence type="inferred from homology"/>
<dbReference type="InterPro" id="IPR038377">
    <property type="entry name" value="Na/Glc_symporter_sf"/>
</dbReference>
<evidence type="ECO:0000256" key="1">
    <source>
        <dbReference type="ARBA" id="ARBA00004141"/>
    </source>
</evidence>